<evidence type="ECO:0000313" key="3">
    <source>
        <dbReference type="EMBL" id="KAF4658754.1"/>
    </source>
</evidence>
<proteinExistence type="predicted"/>
<dbReference type="Proteomes" id="UP000572268">
    <property type="component" value="Unassembled WGS sequence"/>
</dbReference>
<evidence type="ECO:0000313" key="4">
    <source>
        <dbReference type="Proteomes" id="UP000570595"/>
    </source>
</evidence>
<gene>
    <name evidence="3" type="ORF">FOL46_006844</name>
    <name evidence="2" type="ORF">FOZ61_007574</name>
</gene>
<feature type="region of interest" description="Disordered" evidence="1">
    <location>
        <begin position="133"/>
        <end position="166"/>
    </location>
</feature>
<sequence length="166" mass="19426">MAFRFRREGDRIKHRMHEERMGMRPWIRDFKWRVFGWHYEFYMGNKARQALLKDQKLAPTMQVFCDLKSNGVSTKGLNATKGADNRPEHGPLEFNKTKYFTWRPCIPNIVPYRKSTSPFCKVSSNTTGWTELRNKRIPDPVPKGWSGHNQGIGGTDDSVPIHPQYQ</sequence>
<evidence type="ECO:0000256" key="1">
    <source>
        <dbReference type="SAM" id="MobiDB-lite"/>
    </source>
</evidence>
<dbReference type="EMBL" id="JABANN010000460">
    <property type="protein sequence ID" value="KAF4658754.1"/>
    <property type="molecule type" value="Genomic_DNA"/>
</dbReference>
<dbReference type="EMBL" id="JABAHT010000465">
    <property type="protein sequence ID" value="KAF4655458.1"/>
    <property type="molecule type" value="Genomic_DNA"/>
</dbReference>
<organism evidence="2 4">
    <name type="scientific">Perkinsus olseni</name>
    <name type="common">Perkinsus atlanticus</name>
    <dbReference type="NCBI Taxonomy" id="32597"/>
    <lineage>
        <taxon>Eukaryota</taxon>
        <taxon>Sar</taxon>
        <taxon>Alveolata</taxon>
        <taxon>Perkinsozoa</taxon>
        <taxon>Perkinsea</taxon>
        <taxon>Perkinsida</taxon>
        <taxon>Perkinsidae</taxon>
        <taxon>Perkinsus</taxon>
    </lineage>
</organism>
<dbReference type="OrthoDB" id="413777at2759"/>
<name>A0A7J6L8C3_PEROL</name>
<accession>A0A7J6L8C3</accession>
<dbReference type="Proteomes" id="UP000570595">
    <property type="component" value="Unassembled WGS sequence"/>
</dbReference>
<dbReference type="AlphaFoldDB" id="A0A7J6L8C3"/>
<protein>
    <submittedName>
        <fullName evidence="2">Uncharacterized protein</fullName>
    </submittedName>
</protein>
<reference evidence="4 5" key="1">
    <citation type="submission" date="2020-04" db="EMBL/GenBank/DDBJ databases">
        <title>Perkinsus olseni comparative genomics.</title>
        <authorList>
            <person name="Bogema D.R."/>
        </authorList>
    </citation>
    <scope>NUCLEOTIDE SEQUENCE [LARGE SCALE GENOMIC DNA]</scope>
    <source>
        <strain evidence="2">ATCC PRA-179</strain>
        <strain evidence="3">ATCC PRA-31</strain>
    </source>
</reference>
<evidence type="ECO:0000313" key="2">
    <source>
        <dbReference type="EMBL" id="KAF4655458.1"/>
    </source>
</evidence>
<comment type="caution">
    <text evidence="2">The sequence shown here is derived from an EMBL/GenBank/DDBJ whole genome shotgun (WGS) entry which is preliminary data.</text>
</comment>
<evidence type="ECO:0000313" key="5">
    <source>
        <dbReference type="Proteomes" id="UP000572268"/>
    </source>
</evidence>